<name>A0ABP6SPD1_9ACTN</name>
<keyword evidence="1" id="KW-0560">Oxidoreductase</keyword>
<dbReference type="InterPro" id="IPR050523">
    <property type="entry name" value="AKR_Detox_Biosynth"/>
</dbReference>
<keyword evidence="4" id="KW-1185">Reference proteome</keyword>
<evidence type="ECO:0000313" key="4">
    <source>
        <dbReference type="Proteomes" id="UP001501676"/>
    </source>
</evidence>
<protein>
    <submittedName>
        <fullName evidence="3">Aldo/keto reductase</fullName>
    </submittedName>
</protein>
<dbReference type="Gene3D" id="3.20.20.100">
    <property type="entry name" value="NADP-dependent oxidoreductase domain"/>
    <property type="match status" value="1"/>
</dbReference>
<evidence type="ECO:0000313" key="3">
    <source>
        <dbReference type="EMBL" id="GAA3382145.1"/>
    </source>
</evidence>
<dbReference type="PANTHER" id="PTHR43364">
    <property type="entry name" value="NADH-SPECIFIC METHYLGLYOXAL REDUCTASE-RELATED"/>
    <property type="match status" value="1"/>
</dbReference>
<sequence>MNMPTRALGASGVTVSRLALGSWRTFERISRDEGVAVLRAARELGITFLDDARYDDETGAAPMRTGYSEVVFGELFRAAGWPREQAIVANKLWWEFWPEQSPEQELDASLARMEFDHVDLVYAAPPPDGLDVAEAVERIVALLETGKARAWGVLNWTAAQVLEAAQIADMRGWPGPSAAQLPYSLVHRDVVEDDHLIRALAAANAAVVASAALAGGVLTGKYDTGADGRHPDALTEPQLAAAVAAGPELAALAAESGVSPAALALAFPLLNPAVASLLTGATHAEQVHANVAALQVAETLDESMTARLRAIGAPSDAVSPAQAPVTAQ</sequence>
<dbReference type="EMBL" id="BAAAYN010000002">
    <property type="protein sequence ID" value="GAA3382145.1"/>
    <property type="molecule type" value="Genomic_DNA"/>
</dbReference>
<proteinExistence type="predicted"/>
<reference evidence="4" key="1">
    <citation type="journal article" date="2019" name="Int. J. Syst. Evol. Microbiol.">
        <title>The Global Catalogue of Microorganisms (GCM) 10K type strain sequencing project: providing services to taxonomists for standard genome sequencing and annotation.</title>
        <authorList>
            <consortium name="The Broad Institute Genomics Platform"/>
            <consortium name="The Broad Institute Genome Sequencing Center for Infectious Disease"/>
            <person name="Wu L."/>
            <person name="Ma J."/>
        </authorList>
    </citation>
    <scope>NUCLEOTIDE SEQUENCE [LARGE SCALE GENOMIC DNA]</scope>
    <source>
        <strain evidence="4">JCM 9458</strain>
    </source>
</reference>
<evidence type="ECO:0000259" key="2">
    <source>
        <dbReference type="Pfam" id="PF00248"/>
    </source>
</evidence>
<dbReference type="InterPro" id="IPR023210">
    <property type="entry name" value="NADP_OxRdtase_dom"/>
</dbReference>
<dbReference type="SUPFAM" id="SSF51430">
    <property type="entry name" value="NAD(P)-linked oxidoreductase"/>
    <property type="match status" value="1"/>
</dbReference>
<comment type="caution">
    <text evidence="3">The sequence shown here is derived from an EMBL/GenBank/DDBJ whole genome shotgun (WGS) entry which is preliminary data.</text>
</comment>
<dbReference type="Proteomes" id="UP001501676">
    <property type="component" value="Unassembled WGS sequence"/>
</dbReference>
<accession>A0ABP6SPD1</accession>
<dbReference type="PANTHER" id="PTHR43364:SF4">
    <property type="entry name" value="NAD(P)-LINKED OXIDOREDUCTASE SUPERFAMILY PROTEIN"/>
    <property type="match status" value="1"/>
</dbReference>
<evidence type="ECO:0000256" key="1">
    <source>
        <dbReference type="ARBA" id="ARBA00023002"/>
    </source>
</evidence>
<dbReference type="InterPro" id="IPR036812">
    <property type="entry name" value="NAD(P)_OxRdtase_dom_sf"/>
</dbReference>
<feature type="domain" description="NADP-dependent oxidoreductase" evidence="2">
    <location>
        <begin position="17"/>
        <end position="311"/>
    </location>
</feature>
<dbReference type="Pfam" id="PF00248">
    <property type="entry name" value="Aldo_ket_red"/>
    <property type="match status" value="1"/>
</dbReference>
<gene>
    <name evidence="3" type="ORF">GCM10020369_02820</name>
</gene>
<organism evidence="3 4">
    <name type="scientific">Cryptosporangium minutisporangium</name>
    <dbReference type="NCBI Taxonomy" id="113569"/>
    <lineage>
        <taxon>Bacteria</taxon>
        <taxon>Bacillati</taxon>
        <taxon>Actinomycetota</taxon>
        <taxon>Actinomycetes</taxon>
        <taxon>Cryptosporangiales</taxon>
        <taxon>Cryptosporangiaceae</taxon>
        <taxon>Cryptosporangium</taxon>
    </lineage>
</organism>